<dbReference type="InterPro" id="IPR036513">
    <property type="entry name" value="STAS_dom_sf"/>
</dbReference>
<gene>
    <name evidence="1" type="ORF">GGQ97_000138</name>
</gene>
<dbReference type="RefSeq" id="WP_168067184.1">
    <property type="nucleotide sequence ID" value="NZ_JAATJC010000001.1"/>
</dbReference>
<dbReference type="AlphaFoldDB" id="A0A7X5Y5P2"/>
<reference evidence="1 2" key="1">
    <citation type="submission" date="2020-03" db="EMBL/GenBank/DDBJ databases">
        <title>Genomic Encyclopedia of Type Strains, Phase IV (KMG-IV): sequencing the most valuable type-strain genomes for metagenomic binning, comparative biology and taxonomic classification.</title>
        <authorList>
            <person name="Goeker M."/>
        </authorList>
    </citation>
    <scope>NUCLEOTIDE SEQUENCE [LARGE SCALE GENOMIC DNA]</scope>
    <source>
        <strain evidence="1 2">DSM 16846</strain>
    </source>
</reference>
<evidence type="ECO:0000313" key="2">
    <source>
        <dbReference type="Proteomes" id="UP000558192"/>
    </source>
</evidence>
<accession>A0A7X5Y5P2</accession>
<dbReference type="SUPFAM" id="SSF52091">
    <property type="entry name" value="SpoIIaa-like"/>
    <property type="match status" value="1"/>
</dbReference>
<dbReference type="InterPro" id="IPR038396">
    <property type="entry name" value="SpoIIAA-like_sf"/>
</dbReference>
<dbReference type="EMBL" id="JAATJC010000001">
    <property type="protein sequence ID" value="NJC04345.1"/>
    <property type="molecule type" value="Genomic_DNA"/>
</dbReference>
<sequence length="125" mass="13823">MLTIHDSRRDVLALTIVGDITGADLDTVMDRLDPLMEGTGKVHLFVETKAIHGLQLTALPSYVARAMPLLGKLDRFGRVAVVSDQAWIRAGTRLESMMLPFIAYRVFMPDERDAALAWVEGGREA</sequence>
<evidence type="ECO:0000313" key="1">
    <source>
        <dbReference type="EMBL" id="NJC04345.1"/>
    </source>
</evidence>
<keyword evidence="2" id="KW-1185">Reference proteome</keyword>
<dbReference type="InterPro" id="IPR021866">
    <property type="entry name" value="SpoIIAA-like"/>
</dbReference>
<name>A0A7X5Y5P2_9SPHN</name>
<proteinExistence type="predicted"/>
<protein>
    <recommendedName>
        <fullName evidence="3">STAS/SEC14 domain-containing protein</fullName>
    </recommendedName>
</protein>
<dbReference type="Pfam" id="PF11964">
    <property type="entry name" value="SpoIIAA-like"/>
    <property type="match status" value="1"/>
</dbReference>
<evidence type="ECO:0008006" key="3">
    <source>
        <dbReference type="Google" id="ProtNLM"/>
    </source>
</evidence>
<dbReference type="Gene3D" id="3.40.50.10600">
    <property type="entry name" value="SpoIIaa-like domains"/>
    <property type="match status" value="1"/>
</dbReference>
<organism evidence="1 2">
    <name type="scientific">Sphingomonas kaistensis</name>
    <dbReference type="NCBI Taxonomy" id="298708"/>
    <lineage>
        <taxon>Bacteria</taxon>
        <taxon>Pseudomonadati</taxon>
        <taxon>Pseudomonadota</taxon>
        <taxon>Alphaproteobacteria</taxon>
        <taxon>Sphingomonadales</taxon>
        <taxon>Sphingomonadaceae</taxon>
        <taxon>Sphingomonas</taxon>
    </lineage>
</organism>
<comment type="caution">
    <text evidence="1">The sequence shown here is derived from an EMBL/GenBank/DDBJ whole genome shotgun (WGS) entry which is preliminary data.</text>
</comment>
<dbReference type="Proteomes" id="UP000558192">
    <property type="component" value="Unassembled WGS sequence"/>
</dbReference>